<keyword evidence="3" id="KW-1185">Reference proteome</keyword>
<evidence type="ECO:0000313" key="2">
    <source>
        <dbReference type="EMBL" id="KAK1746429.1"/>
    </source>
</evidence>
<gene>
    <name evidence="2" type="ORF">QTG54_003036</name>
</gene>
<feature type="transmembrane region" description="Helical" evidence="1">
    <location>
        <begin position="21"/>
        <end position="43"/>
    </location>
</feature>
<dbReference type="EMBL" id="JATAAI010000004">
    <property type="protein sequence ID" value="KAK1746429.1"/>
    <property type="molecule type" value="Genomic_DNA"/>
</dbReference>
<evidence type="ECO:0000256" key="1">
    <source>
        <dbReference type="SAM" id="Phobius"/>
    </source>
</evidence>
<proteinExistence type="predicted"/>
<dbReference type="AlphaFoldDB" id="A0AAD9DHN0"/>
<keyword evidence="1" id="KW-0812">Transmembrane</keyword>
<evidence type="ECO:0000313" key="3">
    <source>
        <dbReference type="Proteomes" id="UP001224775"/>
    </source>
</evidence>
<reference evidence="2" key="1">
    <citation type="submission" date="2023-06" db="EMBL/GenBank/DDBJ databases">
        <title>Survivors Of The Sea: Transcriptome response of Skeletonema marinoi to long-term dormancy.</title>
        <authorList>
            <person name="Pinder M.I.M."/>
            <person name="Kourtchenko O."/>
            <person name="Robertson E.K."/>
            <person name="Larsson T."/>
            <person name="Maumus F."/>
            <person name="Osuna-Cruz C.M."/>
            <person name="Vancaester E."/>
            <person name="Stenow R."/>
            <person name="Vandepoele K."/>
            <person name="Ploug H."/>
            <person name="Bruchert V."/>
            <person name="Godhe A."/>
            <person name="Topel M."/>
        </authorList>
    </citation>
    <scope>NUCLEOTIDE SEQUENCE</scope>
    <source>
        <strain evidence="2">R05AC</strain>
    </source>
</reference>
<dbReference type="GO" id="GO:0005254">
    <property type="term" value="F:chloride channel activity"/>
    <property type="evidence" value="ECO:0007669"/>
    <property type="project" value="InterPro"/>
</dbReference>
<comment type="caution">
    <text evidence="2">The sequence shown here is derived from an EMBL/GenBank/DDBJ whole genome shotgun (WGS) entry which is preliminary data.</text>
</comment>
<organism evidence="2 3">
    <name type="scientific">Skeletonema marinoi</name>
    <dbReference type="NCBI Taxonomy" id="267567"/>
    <lineage>
        <taxon>Eukaryota</taxon>
        <taxon>Sar</taxon>
        <taxon>Stramenopiles</taxon>
        <taxon>Ochrophyta</taxon>
        <taxon>Bacillariophyta</taxon>
        <taxon>Coscinodiscophyceae</taxon>
        <taxon>Thalassiosirophycidae</taxon>
        <taxon>Thalassiosirales</taxon>
        <taxon>Skeletonemataceae</taxon>
        <taxon>Skeletonema</taxon>
        <taxon>Skeletonema marinoi-dohrnii complex</taxon>
    </lineage>
</organism>
<dbReference type="Proteomes" id="UP001224775">
    <property type="component" value="Unassembled WGS sequence"/>
</dbReference>
<sequence>MIKYTQGYYSFHTLFIVYGSSLYKACFCAVISSVLYFLYYWFYIHEVINLLDHPYPVAAVVSSVAIALSFKLTFSYNRWWEACTTLHNMHAKWLDVGSTMAAFHLQSRIYESVHRLHLGSIKMSILTLFVGVKLLKEQVQASLRHVIL</sequence>
<protein>
    <submittedName>
        <fullName evidence="2">Uncharacterized protein</fullName>
    </submittedName>
</protein>
<name>A0AAD9DHN0_9STRA</name>
<feature type="transmembrane region" description="Helical" evidence="1">
    <location>
        <begin position="55"/>
        <end position="74"/>
    </location>
</feature>
<accession>A0AAD9DHN0</accession>
<keyword evidence="1" id="KW-1133">Transmembrane helix</keyword>
<keyword evidence="1" id="KW-0472">Membrane</keyword>